<evidence type="ECO:0000256" key="5">
    <source>
        <dbReference type="ARBA" id="ARBA00022963"/>
    </source>
</evidence>
<dbReference type="EMBL" id="VLPL01000005">
    <property type="protein sequence ID" value="TSJ42534.1"/>
    <property type="molecule type" value="Genomic_DNA"/>
</dbReference>
<evidence type="ECO:0000313" key="9">
    <source>
        <dbReference type="Proteomes" id="UP000316008"/>
    </source>
</evidence>
<dbReference type="InterPro" id="IPR001736">
    <property type="entry name" value="PLipase_D/transphosphatidylase"/>
</dbReference>
<keyword evidence="9" id="KW-1185">Reference proteome</keyword>
<evidence type="ECO:0000256" key="4">
    <source>
        <dbReference type="ARBA" id="ARBA00022801"/>
    </source>
</evidence>
<dbReference type="EC" id="3.1.4.4" evidence="3"/>
<dbReference type="GO" id="GO:0016042">
    <property type="term" value="P:lipid catabolic process"/>
    <property type="evidence" value="ECO:0007669"/>
    <property type="project" value="UniProtKB-KW"/>
</dbReference>
<dbReference type="PANTHER" id="PTHR43856">
    <property type="entry name" value="CARDIOLIPIN HYDROLASE"/>
    <property type="match status" value="1"/>
</dbReference>
<evidence type="ECO:0000259" key="7">
    <source>
        <dbReference type="PROSITE" id="PS50035"/>
    </source>
</evidence>
<dbReference type="SMART" id="SM00155">
    <property type="entry name" value="PLDc"/>
    <property type="match status" value="1"/>
</dbReference>
<keyword evidence="6" id="KW-0443">Lipid metabolism</keyword>
<dbReference type="Proteomes" id="UP000316008">
    <property type="component" value="Unassembled WGS sequence"/>
</dbReference>
<evidence type="ECO:0000256" key="2">
    <source>
        <dbReference type="ARBA" id="ARBA00008664"/>
    </source>
</evidence>
<accession>A0A556MRG4</accession>
<keyword evidence="4" id="KW-0378">Hydrolase</keyword>
<feature type="domain" description="PLD phosphodiesterase" evidence="7">
    <location>
        <begin position="43"/>
        <end position="70"/>
    </location>
</feature>
<comment type="caution">
    <text evidence="8">The sequence shown here is derived from an EMBL/GenBank/DDBJ whole genome shotgun (WGS) entry which is preliminary data.</text>
</comment>
<dbReference type="AlphaFoldDB" id="A0A556MRG4"/>
<dbReference type="GO" id="GO:0016891">
    <property type="term" value="F:RNA endonuclease activity producing 5'-phosphomonoesters, hydrolytic mechanism"/>
    <property type="evidence" value="ECO:0007669"/>
    <property type="project" value="TreeGrafter"/>
</dbReference>
<dbReference type="InterPro" id="IPR025202">
    <property type="entry name" value="PLD-like_dom"/>
</dbReference>
<evidence type="ECO:0000256" key="1">
    <source>
        <dbReference type="ARBA" id="ARBA00000798"/>
    </source>
</evidence>
<dbReference type="Pfam" id="PF13091">
    <property type="entry name" value="PLDc_2"/>
    <property type="match status" value="1"/>
</dbReference>
<dbReference type="Gene3D" id="3.30.870.10">
    <property type="entry name" value="Endonuclease Chain A"/>
    <property type="match status" value="1"/>
</dbReference>
<dbReference type="PROSITE" id="PS50035">
    <property type="entry name" value="PLD"/>
    <property type="match status" value="1"/>
</dbReference>
<dbReference type="GO" id="GO:0004630">
    <property type="term" value="F:phospholipase D activity"/>
    <property type="evidence" value="ECO:0007669"/>
    <property type="project" value="UniProtKB-EC"/>
</dbReference>
<sequence>MAFLGHGIWKYAEKIRFWYFSYHPLFPFKIFYSVYSRKPDRSKAFNLHSKLYIIDDRIAYLGSVNFTRSGCLLNHETRIRITDPEAIRQLKDEFSELLWSEKYNHRSVDEWGRELYEMME</sequence>
<dbReference type="OrthoDB" id="750814at2"/>
<evidence type="ECO:0000256" key="6">
    <source>
        <dbReference type="ARBA" id="ARBA00023098"/>
    </source>
</evidence>
<comment type="similarity">
    <text evidence="2">Belongs to the phospholipase D family.</text>
</comment>
<dbReference type="InterPro" id="IPR051406">
    <property type="entry name" value="PLD_domain"/>
</dbReference>
<keyword evidence="5" id="KW-0442">Lipid degradation</keyword>
<gene>
    <name evidence="8" type="ORF">FO442_11715</name>
</gene>
<dbReference type="PANTHER" id="PTHR43856:SF1">
    <property type="entry name" value="MITOCHONDRIAL CARDIOLIPIN HYDROLASE"/>
    <property type="match status" value="1"/>
</dbReference>
<proteinExistence type="inferred from homology"/>
<evidence type="ECO:0000313" key="8">
    <source>
        <dbReference type="EMBL" id="TSJ42534.1"/>
    </source>
</evidence>
<comment type="catalytic activity">
    <reaction evidence="1">
        <text>a 1,2-diacyl-sn-glycero-3-phosphocholine + H2O = a 1,2-diacyl-sn-glycero-3-phosphate + choline + H(+)</text>
        <dbReference type="Rhea" id="RHEA:14445"/>
        <dbReference type="ChEBI" id="CHEBI:15354"/>
        <dbReference type="ChEBI" id="CHEBI:15377"/>
        <dbReference type="ChEBI" id="CHEBI:15378"/>
        <dbReference type="ChEBI" id="CHEBI:57643"/>
        <dbReference type="ChEBI" id="CHEBI:58608"/>
        <dbReference type="EC" id="3.1.4.4"/>
    </reaction>
</comment>
<name>A0A556MRG4_9FLAO</name>
<dbReference type="GO" id="GO:0006793">
    <property type="term" value="P:phosphorus metabolic process"/>
    <property type="evidence" value="ECO:0007669"/>
    <property type="project" value="UniProtKB-ARBA"/>
</dbReference>
<dbReference type="SUPFAM" id="SSF56024">
    <property type="entry name" value="Phospholipase D/nuclease"/>
    <property type="match status" value="1"/>
</dbReference>
<evidence type="ECO:0000256" key="3">
    <source>
        <dbReference type="ARBA" id="ARBA00012027"/>
    </source>
</evidence>
<protein>
    <recommendedName>
        <fullName evidence="3">phospholipase D</fullName>
        <ecNumber evidence="3">3.1.4.4</ecNumber>
    </recommendedName>
</protein>
<reference evidence="8 9" key="1">
    <citation type="submission" date="2019-07" db="EMBL/GenBank/DDBJ databases">
        <authorList>
            <person name="Huq M.A."/>
        </authorList>
    </citation>
    <scope>NUCLEOTIDE SEQUENCE [LARGE SCALE GENOMIC DNA]</scope>
    <source>
        <strain evidence="8 9">MAH-3</strain>
    </source>
</reference>
<organism evidence="8 9">
    <name type="scientific">Fluviicola chungangensis</name>
    <dbReference type="NCBI Taxonomy" id="2597671"/>
    <lineage>
        <taxon>Bacteria</taxon>
        <taxon>Pseudomonadati</taxon>
        <taxon>Bacteroidota</taxon>
        <taxon>Flavobacteriia</taxon>
        <taxon>Flavobacteriales</taxon>
        <taxon>Crocinitomicaceae</taxon>
        <taxon>Fluviicola</taxon>
    </lineage>
</organism>